<dbReference type="RefSeq" id="WP_204981115.1">
    <property type="nucleotide sequence ID" value="NZ_JBHTII010000001.1"/>
</dbReference>
<evidence type="ECO:0000313" key="2">
    <source>
        <dbReference type="EMBL" id="MFD0789853.1"/>
    </source>
</evidence>
<dbReference type="EMBL" id="JBHTII010000001">
    <property type="protein sequence ID" value="MFD0789853.1"/>
    <property type="molecule type" value="Genomic_DNA"/>
</dbReference>
<comment type="caution">
    <text evidence="2">The sequence shown here is derived from an EMBL/GenBank/DDBJ whole genome shotgun (WGS) entry which is preliminary data.</text>
</comment>
<keyword evidence="3" id="KW-1185">Reference proteome</keyword>
<protein>
    <submittedName>
        <fullName evidence="2">VOC family protein</fullName>
    </submittedName>
</protein>
<organism evidence="2 3">
    <name type="scientific">Microbacterium insulae</name>
    <dbReference type="NCBI Taxonomy" id="483014"/>
    <lineage>
        <taxon>Bacteria</taxon>
        <taxon>Bacillati</taxon>
        <taxon>Actinomycetota</taxon>
        <taxon>Actinomycetes</taxon>
        <taxon>Micrococcales</taxon>
        <taxon>Microbacteriaceae</taxon>
        <taxon>Microbacterium</taxon>
    </lineage>
</organism>
<evidence type="ECO:0000259" key="1">
    <source>
        <dbReference type="PROSITE" id="PS51819"/>
    </source>
</evidence>
<proteinExistence type="predicted"/>
<accession>A0ABW3AGU6</accession>
<name>A0ABW3AGU6_9MICO</name>
<dbReference type="InterPro" id="IPR029068">
    <property type="entry name" value="Glyas_Bleomycin-R_OHBP_Dase"/>
</dbReference>
<dbReference type="SUPFAM" id="SSF54593">
    <property type="entry name" value="Glyoxalase/Bleomycin resistance protein/Dihydroxybiphenyl dioxygenase"/>
    <property type="match status" value="1"/>
</dbReference>
<dbReference type="Pfam" id="PF00903">
    <property type="entry name" value="Glyoxalase"/>
    <property type="match status" value="1"/>
</dbReference>
<dbReference type="PROSITE" id="PS51819">
    <property type="entry name" value="VOC"/>
    <property type="match status" value="1"/>
</dbReference>
<gene>
    <name evidence="2" type="ORF">ACFQ0P_05540</name>
</gene>
<reference evidence="3" key="1">
    <citation type="journal article" date="2019" name="Int. J. Syst. Evol. Microbiol.">
        <title>The Global Catalogue of Microorganisms (GCM) 10K type strain sequencing project: providing services to taxonomists for standard genome sequencing and annotation.</title>
        <authorList>
            <consortium name="The Broad Institute Genomics Platform"/>
            <consortium name="The Broad Institute Genome Sequencing Center for Infectious Disease"/>
            <person name="Wu L."/>
            <person name="Ma J."/>
        </authorList>
    </citation>
    <scope>NUCLEOTIDE SEQUENCE [LARGE SCALE GENOMIC DNA]</scope>
    <source>
        <strain evidence="3">CCUG 54523</strain>
    </source>
</reference>
<evidence type="ECO:0000313" key="3">
    <source>
        <dbReference type="Proteomes" id="UP001597055"/>
    </source>
</evidence>
<dbReference type="Gene3D" id="3.10.180.10">
    <property type="entry name" value="2,3-Dihydroxybiphenyl 1,2-Dioxygenase, domain 1"/>
    <property type="match status" value="1"/>
</dbReference>
<feature type="domain" description="VOC" evidence="1">
    <location>
        <begin position="3"/>
        <end position="115"/>
    </location>
</feature>
<sequence>MITGLHTIVYSDDPEATRAFFREVLVWPFIEARPGWPIFDTGSSETAAHPRTWDGNDEPYAQRHELSLLCDDLDATMEELRGRGATFAGDIDERPYGRCVFLNVPGLEPMLMYQPLYAPAWESPAATTSRPPHASASP</sequence>
<dbReference type="Proteomes" id="UP001597055">
    <property type="component" value="Unassembled WGS sequence"/>
</dbReference>
<dbReference type="InterPro" id="IPR004360">
    <property type="entry name" value="Glyas_Fos-R_dOase_dom"/>
</dbReference>
<dbReference type="InterPro" id="IPR037523">
    <property type="entry name" value="VOC_core"/>
</dbReference>